<dbReference type="InterPro" id="IPR012338">
    <property type="entry name" value="Beta-lactam/transpept-like"/>
</dbReference>
<dbReference type="RefSeq" id="WP_045964194.1">
    <property type="nucleotide sequence ID" value="NZ_JXXW01000032.1"/>
</dbReference>
<gene>
    <name evidence="2" type="ORF">CWB74_10995</name>
</gene>
<dbReference type="GO" id="GO:0016787">
    <property type="term" value="F:hydrolase activity"/>
    <property type="evidence" value="ECO:0007669"/>
    <property type="project" value="UniProtKB-KW"/>
</dbReference>
<evidence type="ECO:0000313" key="2">
    <source>
        <dbReference type="EMBL" id="TMN77121.1"/>
    </source>
</evidence>
<reference evidence="3" key="2">
    <citation type="submission" date="2019-06" db="EMBL/GenBank/DDBJ databases">
        <title>Co-occurence of chitin degradation, pigmentation and bioactivity in marine Pseudoalteromonas.</title>
        <authorList>
            <person name="Sonnenschein E.C."/>
            <person name="Bech P.K."/>
        </authorList>
    </citation>
    <scope>NUCLEOTIDE SEQUENCE [LARGE SCALE GENOMIC DNA]</scope>
    <source>
        <strain evidence="3">S1607</strain>
    </source>
</reference>
<protein>
    <submittedName>
        <fullName evidence="2">Serine hydrolase</fullName>
    </submittedName>
</protein>
<sequence>MLKFITIASFIFSSSVFADDERSHRDLTRYLEKVRADSDIPAMAIAVITAGEVSYMKGFGYIDEQLTKPATEESLFRIASITKLFTAQAIMKLVEQNKLTLNDEVGQYLASFKNSRITIKQLLTHSSGLRDIIEPLSDDEGRTINRYLDLVSDTASKEIDNHTFVYSDTNFNLLGAIIGTVTGQKYEEFIYANILKPAKVRSSYFYDGKNRRAAEAEPTYKGKLIDKVEQRPYDLAFNPSEGLVANVSDLSLWLKLTMSGDPSLLKKQTFEAMLIPQVKTNWGEIYAALGWQVYKKENDFVARHPGSVRGYKSLVLTYPQSRNAIILLSNSSDTPRWEITKSVTEILKQHAKW</sequence>
<evidence type="ECO:0000259" key="1">
    <source>
        <dbReference type="Pfam" id="PF00144"/>
    </source>
</evidence>
<dbReference type="Proteomes" id="UP000305423">
    <property type="component" value="Unassembled WGS sequence"/>
</dbReference>
<name>A0AAQ2EWJ3_PSEO7</name>
<dbReference type="InterPro" id="IPR050491">
    <property type="entry name" value="AmpC-like"/>
</dbReference>
<dbReference type="PANTHER" id="PTHR46825:SF9">
    <property type="entry name" value="BETA-LACTAMASE-RELATED DOMAIN-CONTAINING PROTEIN"/>
    <property type="match status" value="1"/>
</dbReference>
<dbReference type="SUPFAM" id="SSF56601">
    <property type="entry name" value="beta-lactamase/transpeptidase-like"/>
    <property type="match status" value="1"/>
</dbReference>
<dbReference type="PANTHER" id="PTHR46825">
    <property type="entry name" value="D-ALANYL-D-ALANINE-CARBOXYPEPTIDASE/ENDOPEPTIDASE AMPH"/>
    <property type="match status" value="1"/>
</dbReference>
<evidence type="ECO:0000313" key="3">
    <source>
        <dbReference type="Proteomes" id="UP000305423"/>
    </source>
</evidence>
<keyword evidence="2" id="KW-0378">Hydrolase</keyword>
<comment type="caution">
    <text evidence="2">The sequence shown here is derived from an EMBL/GenBank/DDBJ whole genome shotgun (WGS) entry which is preliminary data.</text>
</comment>
<reference evidence="2 3" key="1">
    <citation type="submission" date="2017-12" db="EMBL/GenBank/DDBJ databases">
        <authorList>
            <person name="Paulsen S."/>
            <person name="Gram L.K."/>
        </authorList>
    </citation>
    <scope>NUCLEOTIDE SEQUENCE [LARGE SCALE GENOMIC DNA]</scope>
    <source>
        <strain evidence="2 3">S1607</strain>
    </source>
</reference>
<proteinExistence type="predicted"/>
<organism evidence="2 3">
    <name type="scientific">Pseudoalteromonas piscicida</name>
    <dbReference type="NCBI Taxonomy" id="43662"/>
    <lineage>
        <taxon>Bacteria</taxon>
        <taxon>Pseudomonadati</taxon>
        <taxon>Pseudomonadota</taxon>
        <taxon>Gammaproteobacteria</taxon>
        <taxon>Alteromonadales</taxon>
        <taxon>Pseudoalteromonadaceae</taxon>
        <taxon>Pseudoalteromonas</taxon>
    </lineage>
</organism>
<dbReference type="Pfam" id="PF00144">
    <property type="entry name" value="Beta-lactamase"/>
    <property type="match status" value="1"/>
</dbReference>
<dbReference type="InterPro" id="IPR001466">
    <property type="entry name" value="Beta-lactam-related"/>
</dbReference>
<accession>A0AAQ2EWJ3</accession>
<feature type="domain" description="Beta-lactamase-related" evidence="1">
    <location>
        <begin position="29"/>
        <end position="334"/>
    </location>
</feature>
<dbReference type="EMBL" id="PNEL01000026">
    <property type="protein sequence ID" value="TMN77121.1"/>
    <property type="molecule type" value="Genomic_DNA"/>
</dbReference>
<dbReference type="AlphaFoldDB" id="A0AAQ2EWJ3"/>
<dbReference type="Gene3D" id="3.40.710.10">
    <property type="entry name" value="DD-peptidase/beta-lactamase superfamily"/>
    <property type="match status" value="1"/>
</dbReference>